<evidence type="ECO:0000259" key="3">
    <source>
        <dbReference type="Pfam" id="PF20237"/>
    </source>
</evidence>
<reference evidence="4" key="2">
    <citation type="submission" date="2023-06" db="EMBL/GenBank/DDBJ databases">
        <authorList>
            <consortium name="Lawrence Berkeley National Laboratory"/>
            <person name="Haridas S."/>
            <person name="Hensen N."/>
            <person name="Bonometti L."/>
            <person name="Westerberg I."/>
            <person name="Brannstrom I.O."/>
            <person name="Guillou S."/>
            <person name="Cros-Aarteil S."/>
            <person name="Calhoun S."/>
            <person name="Kuo A."/>
            <person name="Mondo S."/>
            <person name="Pangilinan J."/>
            <person name="Riley R."/>
            <person name="Labutti K."/>
            <person name="Andreopoulos B."/>
            <person name="Lipzen A."/>
            <person name="Chen C."/>
            <person name="Yanf M."/>
            <person name="Daum C."/>
            <person name="Ng V."/>
            <person name="Clum A."/>
            <person name="Steindorff A."/>
            <person name="Ohm R."/>
            <person name="Martin F."/>
            <person name="Silar P."/>
            <person name="Natvig D."/>
            <person name="Lalanne C."/>
            <person name="Gautier V."/>
            <person name="Ament-Velasquez S.L."/>
            <person name="Kruys A."/>
            <person name="Hutchinson M.I."/>
            <person name="Powell A.J."/>
            <person name="Barry K."/>
            <person name="Miller A.N."/>
            <person name="Grigoriev I.V."/>
            <person name="Debuchy R."/>
            <person name="Gladieux P."/>
            <person name="Thoren M.H."/>
            <person name="Johannesson H."/>
        </authorList>
    </citation>
    <scope>NUCLEOTIDE SEQUENCE</scope>
    <source>
        <strain evidence="4">CBS 168.71</strain>
    </source>
</reference>
<keyword evidence="5" id="KW-1185">Reference proteome</keyword>
<proteinExistence type="predicted"/>
<evidence type="ECO:0000256" key="1">
    <source>
        <dbReference type="SAM" id="MobiDB-lite"/>
    </source>
</evidence>
<dbReference type="EMBL" id="JAUEPN010000004">
    <property type="protein sequence ID" value="KAK3296387.1"/>
    <property type="molecule type" value="Genomic_DNA"/>
</dbReference>
<feature type="transmembrane region" description="Helical" evidence="2">
    <location>
        <begin position="390"/>
        <end position="408"/>
    </location>
</feature>
<gene>
    <name evidence="4" type="ORF">B0H64DRAFT_169180</name>
</gene>
<evidence type="ECO:0000313" key="4">
    <source>
        <dbReference type="EMBL" id="KAK3296387.1"/>
    </source>
</evidence>
<feature type="compositionally biased region" description="Low complexity" evidence="1">
    <location>
        <begin position="75"/>
        <end position="86"/>
    </location>
</feature>
<keyword evidence="2" id="KW-1133">Transmembrane helix</keyword>
<feature type="compositionally biased region" description="Low complexity" evidence="1">
    <location>
        <begin position="109"/>
        <end position="120"/>
    </location>
</feature>
<dbReference type="Proteomes" id="UP001278766">
    <property type="component" value="Unassembled WGS sequence"/>
</dbReference>
<dbReference type="Pfam" id="PF20237">
    <property type="entry name" value="DUF6594"/>
    <property type="match status" value="1"/>
</dbReference>
<keyword evidence="2" id="KW-0472">Membrane</keyword>
<feature type="region of interest" description="Disordered" evidence="1">
    <location>
        <begin position="20"/>
        <end position="155"/>
    </location>
</feature>
<comment type="caution">
    <text evidence="4">The sequence shown here is derived from an EMBL/GenBank/DDBJ whole genome shotgun (WGS) entry which is preliminary data.</text>
</comment>
<dbReference type="GeneID" id="87835683"/>
<name>A0AAE0LSZ2_9PEZI</name>
<accession>A0AAE0LSZ2</accession>
<reference evidence="4" key="1">
    <citation type="journal article" date="2023" name="Mol. Phylogenet. Evol.">
        <title>Genome-scale phylogeny and comparative genomics of the fungal order Sordariales.</title>
        <authorList>
            <person name="Hensen N."/>
            <person name="Bonometti L."/>
            <person name="Westerberg I."/>
            <person name="Brannstrom I.O."/>
            <person name="Guillou S."/>
            <person name="Cros-Aarteil S."/>
            <person name="Calhoun S."/>
            <person name="Haridas S."/>
            <person name="Kuo A."/>
            <person name="Mondo S."/>
            <person name="Pangilinan J."/>
            <person name="Riley R."/>
            <person name="LaButti K."/>
            <person name="Andreopoulos B."/>
            <person name="Lipzen A."/>
            <person name="Chen C."/>
            <person name="Yan M."/>
            <person name="Daum C."/>
            <person name="Ng V."/>
            <person name="Clum A."/>
            <person name="Steindorff A."/>
            <person name="Ohm R.A."/>
            <person name="Martin F."/>
            <person name="Silar P."/>
            <person name="Natvig D.O."/>
            <person name="Lalanne C."/>
            <person name="Gautier V."/>
            <person name="Ament-Velasquez S.L."/>
            <person name="Kruys A."/>
            <person name="Hutchinson M.I."/>
            <person name="Powell A.J."/>
            <person name="Barry K."/>
            <person name="Miller A.N."/>
            <person name="Grigoriev I.V."/>
            <person name="Debuchy R."/>
            <person name="Gladieux P."/>
            <person name="Hiltunen Thoren M."/>
            <person name="Johannesson H."/>
        </authorList>
    </citation>
    <scope>NUCLEOTIDE SEQUENCE</scope>
    <source>
        <strain evidence="4">CBS 168.71</strain>
    </source>
</reference>
<organism evidence="4 5">
    <name type="scientific">Chaetomium fimeti</name>
    <dbReference type="NCBI Taxonomy" id="1854472"/>
    <lineage>
        <taxon>Eukaryota</taxon>
        <taxon>Fungi</taxon>
        <taxon>Dikarya</taxon>
        <taxon>Ascomycota</taxon>
        <taxon>Pezizomycotina</taxon>
        <taxon>Sordariomycetes</taxon>
        <taxon>Sordariomycetidae</taxon>
        <taxon>Sordariales</taxon>
        <taxon>Chaetomiaceae</taxon>
        <taxon>Chaetomium</taxon>
    </lineage>
</organism>
<feature type="domain" description="DUF6594" evidence="3">
    <location>
        <begin position="253"/>
        <end position="403"/>
    </location>
</feature>
<keyword evidence="2" id="KW-0812">Transmembrane</keyword>
<dbReference type="RefSeq" id="XP_062659901.1">
    <property type="nucleotide sequence ID" value="XM_062798735.1"/>
</dbReference>
<dbReference type="AlphaFoldDB" id="A0AAE0LSZ2"/>
<sequence length="413" mass="45073">MSGESIQSLGPDLEIGLLEQNTPIVAGEGELPSNTRNANVELPERGPEPTTRATSIPGPRTPSHPSSLRPHDARSVSPSPSAASVPHNRRRFRAFPSRPTRPVRKTRRASSAASSRVSSSTPGSPRHGSPSLTNPSVRAGTIGPPSPPPTEGPVAVKGASVTLQARDAENQGKWAVEHHHKGLIHEVVGARKKSKQWLNGLLGITEPAPRERIFRVSFAEMQRLKLRKLQVKLVDHAIDMTTLNQESAGWERDLAQYTQAVKDYEYMLECTKLPQDYFYATGERAVDRYVISQLVGDFGRLGQASKTVPVELWSEENTVIGGTRNMNIKKTRMKAFRDRLSIATIGGALLVGPMWLMMLRDGLYTRLITTTVCVALLALLASWRLEKSDQVLQATAAYAAVLVVFVGLTNSGS</sequence>
<feature type="transmembrane region" description="Helical" evidence="2">
    <location>
        <begin position="363"/>
        <end position="383"/>
    </location>
</feature>
<feature type="transmembrane region" description="Helical" evidence="2">
    <location>
        <begin position="340"/>
        <end position="357"/>
    </location>
</feature>
<evidence type="ECO:0000256" key="2">
    <source>
        <dbReference type="SAM" id="Phobius"/>
    </source>
</evidence>
<evidence type="ECO:0000313" key="5">
    <source>
        <dbReference type="Proteomes" id="UP001278766"/>
    </source>
</evidence>
<dbReference type="InterPro" id="IPR046529">
    <property type="entry name" value="DUF6594"/>
</dbReference>
<protein>
    <recommendedName>
        <fullName evidence="3">DUF6594 domain-containing protein</fullName>
    </recommendedName>
</protein>